<dbReference type="Proteomes" id="UP000198157">
    <property type="component" value="Unassembled WGS sequence"/>
</dbReference>
<reference evidence="2 3" key="1">
    <citation type="submission" date="2017-06" db="EMBL/GenBank/DDBJ databases">
        <authorList>
            <person name="Kim H.J."/>
            <person name="Triplett B.A."/>
        </authorList>
    </citation>
    <scope>NUCLEOTIDE SEQUENCE [LARGE SCALE GENOMIC DNA]</scope>
    <source>
        <strain evidence="2 3">13146</strain>
    </source>
</reference>
<evidence type="ECO:0000313" key="2">
    <source>
        <dbReference type="EMBL" id="OWQ57385.1"/>
    </source>
</evidence>
<dbReference type="OrthoDB" id="7870117at2"/>
<proteinExistence type="predicted"/>
<feature type="transmembrane region" description="Helical" evidence="1">
    <location>
        <begin position="44"/>
        <end position="67"/>
    </location>
</feature>
<accession>A0A246HTM6</accession>
<evidence type="ECO:0008006" key="4">
    <source>
        <dbReference type="Google" id="ProtNLM"/>
    </source>
</evidence>
<evidence type="ECO:0000256" key="1">
    <source>
        <dbReference type="SAM" id="Phobius"/>
    </source>
</evidence>
<keyword evidence="1" id="KW-1133">Transmembrane helix</keyword>
<organism evidence="2 3">
    <name type="scientific">Stenotrophomonas maltophilia</name>
    <name type="common">Pseudomonas maltophilia</name>
    <name type="synonym">Xanthomonas maltophilia</name>
    <dbReference type="NCBI Taxonomy" id="40324"/>
    <lineage>
        <taxon>Bacteria</taxon>
        <taxon>Pseudomonadati</taxon>
        <taxon>Pseudomonadota</taxon>
        <taxon>Gammaproteobacteria</taxon>
        <taxon>Lysobacterales</taxon>
        <taxon>Lysobacteraceae</taxon>
        <taxon>Stenotrophomonas</taxon>
        <taxon>Stenotrophomonas maltophilia group</taxon>
    </lineage>
</organism>
<dbReference type="InterPro" id="IPR045644">
    <property type="entry name" value="DUF6404"/>
</dbReference>
<protein>
    <recommendedName>
        <fullName evidence="4">Transmembrane protein</fullName>
    </recommendedName>
</protein>
<dbReference type="Pfam" id="PF19942">
    <property type="entry name" value="DUF6404"/>
    <property type="match status" value="1"/>
</dbReference>
<evidence type="ECO:0000313" key="3">
    <source>
        <dbReference type="Proteomes" id="UP000198157"/>
    </source>
</evidence>
<keyword evidence="1" id="KW-0812">Transmembrane</keyword>
<dbReference type="EMBL" id="NIVS01000002">
    <property type="protein sequence ID" value="OWQ57385.1"/>
    <property type="molecule type" value="Genomic_DNA"/>
</dbReference>
<dbReference type="AlphaFoldDB" id="A0A246HTM6"/>
<gene>
    <name evidence="2" type="ORF">CEE60_00860</name>
</gene>
<feature type="transmembrane region" description="Helical" evidence="1">
    <location>
        <begin position="79"/>
        <end position="103"/>
    </location>
</feature>
<comment type="caution">
    <text evidence="2">The sequence shown here is derived from an EMBL/GenBank/DDBJ whole genome shotgun (WGS) entry which is preliminary data.</text>
</comment>
<sequence length="125" mass="13773">MDRYPADVRHALQAMADANVPAGMRAPPMHRLLWRLGLRVPPPLLASFGANLFVMGGLFGVLWGVLWRALMGLVLDLGSLTLGITIGSAVMAGLLFGVMMALVMRYQRRRYKLPAWKTLMQGRPA</sequence>
<keyword evidence="1" id="KW-0472">Membrane</keyword>
<name>A0A246HTM6_STEMA</name>